<evidence type="ECO:0000313" key="2">
    <source>
        <dbReference type="Proteomes" id="UP000664857"/>
    </source>
</evidence>
<sequence>MKTNYSKDKINTNSSPVCSEIEETLNDIQLGNIKSFSSVEELIKDLNQVDDSLEN</sequence>
<dbReference type="Proteomes" id="UP000664857">
    <property type="component" value="Unassembled WGS sequence"/>
</dbReference>
<reference evidence="1 2" key="1">
    <citation type="submission" date="2021-03" db="EMBL/GenBank/DDBJ databases">
        <title>Enterococcal diversity collection.</title>
        <authorList>
            <person name="Gilmore M.S."/>
            <person name="Schwartzman J."/>
            <person name="Van Tyne D."/>
            <person name="Martin M."/>
            <person name="Earl A.M."/>
            <person name="Manson A.L."/>
            <person name="Straub T."/>
            <person name="Salamzade R."/>
            <person name="Saavedra J."/>
            <person name="Lebreton F."/>
            <person name="Prichula J."/>
            <person name="Schaufler K."/>
            <person name="Gaca A."/>
            <person name="Sgardioli B."/>
            <person name="Wagenaar J."/>
            <person name="Strong T."/>
        </authorList>
    </citation>
    <scope>NUCLEOTIDE SEQUENCE [LARGE SCALE GENOMIC DNA]</scope>
    <source>
        <strain evidence="1 2">DIV0080</strain>
    </source>
</reference>
<dbReference type="RefSeq" id="WP_206968389.1">
    <property type="nucleotide sequence ID" value="NZ_JAFLVX010000044.1"/>
</dbReference>
<gene>
    <name evidence="1" type="ORF">DOK76_12820</name>
</gene>
<name>A0ABS3HW27_9ENTE</name>
<proteinExistence type="predicted"/>
<evidence type="ECO:0000313" key="1">
    <source>
        <dbReference type="EMBL" id="MBO0477949.1"/>
    </source>
</evidence>
<keyword evidence="2" id="KW-1185">Reference proteome</keyword>
<comment type="caution">
    <text evidence="1">The sequence shown here is derived from an EMBL/GenBank/DDBJ whole genome shotgun (WGS) entry which is preliminary data.</text>
</comment>
<accession>A0ABS3HW27</accession>
<organism evidence="1 2">
    <name type="scientific">Candidatus Vagococcus giribetii</name>
    <dbReference type="NCBI Taxonomy" id="2230876"/>
    <lineage>
        <taxon>Bacteria</taxon>
        <taxon>Bacillati</taxon>
        <taxon>Bacillota</taxon>
        <taxon>Bacilli</taxon>
        <taxon>Lactobacillales</taxon>
        <taxon>Enterococcaceae</taxon>
        <taxon>Vagococcus</taxon>
    </lineage>
</organism>
<protein>
    <submittedName>
        <fullName evidence="1">Uncharacterized protein</fullName>
    </submittedName>
</protein>
<dbReference type="EMBL" id="JAFLVX010000044">
    <property type="protein sequence ID" value="MBO0477949.1"/>
    <property type="molecule type" value="Genomic_DNA"/>
</dbReference>